<comment type="caution">
    <text evidence="1">The sequence shown here is derived from an EMBL/GenBank/DDBJ whole genome shotgun (WGS) entry which is preliminary data.</text>
</comment>
<sequence>MFWIIVFCYVILMKTIKERVYEKIILLISVLSCVFISGCNVQEKRVKSLVKAYIYLIDEIDSNYNLTLILSPSLENEVSLFISYVSQEKTDYMNLYNLIKKDSQKRYVIYN</sequence>
<protein>
    <submittedName>
        <fullName evidence="1">Uncharacterized protein</fullName>
    </submittedName>
</protein>
<organism evidence="1 2">
    <name type="scientific">Terrisporobacter othiniensis</name>
    <dbReference type="NCBI Taxonomy" id="1577792"/>
    <lineage>
        <taxon>Bacteria</taxon>
        <taxon>Bacillati</taxon>
        <taxon>Bacillota</taxon>
        <taxon>Clostridia</taxon>
        <taxon>Peptostreptococcales</taxon>
        <taxon>Peptostreptococcaceae</taxon>
        <taxon>Terrisporobacter</taxon>
    </lineage>
</organism>
<dbReference type="RefSeq" id="WP_039681157.1">
    <property type="nucleotide sequence ID" value="NZ_JWHR01000145.1"/>
</dbReference>
<accession>A0A0B3WMN5</accession>
<gene>
    <name evidence="1" type="ORF">QX51_17315</name>
</gene>
<dbReference type="AlphaFoldDB" id="A0A0B3WMN5"/>
<name>A0A0B3WMN5_9FIRM</name>
<dbReference type="Proteomes" id="UP000031189">
    <property type="component" value="Unassembled WGS sequence"/>
</dbReference>
<proteinExistence type="predicted"/>
<evidence type="ECO:0000313" key="2">
    <source>
        <dbReference type="Proteomes" id="UP000031189"/>
    </source>
</evidence>
<keyword evidence="2" id="KW-1185">Reference proteome</keyword>
<evidence type="ECO:0000313" key="1">
    <source>
        <dbReference type="EMBL" id="KHS55800.1"/>
    </source>
</evidence>
<reference evidence="1 2" key="1">
    <citation type="submission" date="2014-12" db="EMBL/GenBank/DDBJ databases">
        <title>Draft genome sequence of Terrisporobacter sp. 08-306576, isolated from the blood culture of a bacteremia patient.</title>
        <authorList>
            <person name="Lund L.C."/>
            <person name="Sydenham T.V."/>
            <person name="Hogh S.V."/>
            <person name="Skov M.N."/>
            <person name="Kemp M."/>
            <person name="Justesen U.S."/>
        </authorList>
    </citation>
    <scope>NUCLEOTIDE SEQUENCE [LARGE SCALE GENOMIC DNA]</scope>
    <source>
        <strain evidence="1 2">08-306576</strain>
    </source>
</reference>
<dbReference type="EMBL" id="JWHR01000145">
    <property type="protein sequence ID" value="KHS55800.1"/>
    <property type="molecule type" value="Genomic_DNA"/>
</dbReference>